<organism evidence="5 6">
    <name type="scientific">Oerskovia turbata</name>
    <dbReference type="NCBI Taxonomy" id="1713"/>
    <lineage>
        <taxon>Bacteria</taxon>
        <taxon>Bacillati</taxon>
        <taxon>Actinomycetota</taxon>
        <taxon>Actinomycetes</taxon>
        <taxon>Micrococcales</taxon>
        <taxon>Cellulomonadaceae</taxon>
        <taxon>Oerskovia</taxon>
    </lineage>
</organism>
<dbReference type="PANTHER" id="PTHR30055">
    <property type="entry name" value="HTH-TYPE TRANSCRIPTIONAL REGULATOR RUTR"/>
    <property type="match status" value="1"/>
</dbReference>
<protein>
    <submittedName>
        <fullName evidence="5">TetR/AcrR family transcriptional regulator</fullName>
    </submittedName>
</protein>
<dbReference type="PRINTS" id="PR00455">
    <property type="entry name" value="HTHTETR"/>
</dbReference>
<dbReference type="EMBL" id="SDJQ01000014">
    <property type="protein sequence ID" value="RXR33354.1"/>
    <property type="molecule type" value="Genomic_DNA"/>
</dbReference>
<evidence type="ECO:0000313" key="6">
    <source>
        <dbReference type="Proteomes" id="UP000289805"/>
    </source>
</evidence>
<dbReference type="Proteomes" id="UP000289805">
    <property type="component" value="Unassembled WGS sequence"/>
</dbReference>
<evidence type="ECO:0000313" key="4">
    <source>
        <dbReference type="EMBL" id="RXR25788.1"/>
    </source>
</evidence>
<evidence type="ECO:0000256" key="1">
    <source>
        <dbReference type="ARBA" id="ARBA00023125"/>
    </source>
</evidence>
<reference evidence="6 7" key="1">
    <citation type="submission" date="2019-01" db="EMBL/GenBank/DDBJ databases">
        <title>Oerskovia turbata Genome sequencing and assembly.</title>
        <authorList>
            <person name="Dou T."/>
        </authorList>
    </citation>
    <scope>NUCLEOTIDE SEQUENCE [LARGE SCALE GENOMIC DNA]</scope>
    <source>
        <strain evidence="5 6">JCM12123</strain>
        <strain evidence="4 7">JCM3160</strain>
    </source>
</reference>
<dbReference type="InterPro" id="IPR023772">
    <property type="entry name" value="DNA-bd_HTH_TetR-type_CS"/>
</dbReference>
<dbReference type="InterPro" id="IPR050109">
    <property type="entry name" value="HTH-type_TetR-like_transc_reg"/>
</dbReference>
<dbReference type="PANTHER" id="PTHR30055:SF226">
    <property type="entry name" value="HTH-TYPE TRANSCRIPTIONAL REGULATOR PKSA"/>
    <property type="match status" value="1"/>
</dbReference>
<dbReference type="AlphaFoldDB" id="A0A4Q1KVV2"/>
<dbReference type="SUPFAM" id="SSF46689">
    <property type="entry name" value="Homeodomain-like"/>
    <property type="match status" value="1"/>
</dbReference>
<gene>
    <name evidence="4" type="ORF">EQW73_09815</name>
    <name evidence="5" type="ORF">EQW78_11275</name>
</gene>
<evidence type="ECO:0000259" key="3">
    <source>
        <dbReference type="PROSITE" id="PS50977"/>
    </source>
</evidence>
<dbReference type="Pfam" id="PF00440">
    <property type="entry name" value="TetR_N"/>
    <property type="match status" value="1"/>
</dbReference>
<dbReference type="SUPFAM" id="SSF48498">
    <property type="entry name" value="Tetracyclin repressor-like, C-terminal domain"/>
    <property type="match status" value="1"/>
</dbReference>
<comment type="caution">
    <text evidence="5">The sequence shown here is derived from an EMBL/GenBank/DDBJ whole genome shotgun (WGS) entry which is preliminary data.</text>
</comment>
<dbReference type="Proteomes" id="UP000290517">
    <property type="component" value="Unassembled WGS sequence"/>
</dbReference>
<keyword evidence="7" id="KW-1185">Reference proteome</keyword>
<evidence type="ECO:0000256" key="2">
    <source>
        <dbReference type="PROSITE-ProRule" id="PRU00335"/>
    </source>
</evidence>
<keyword evidence="1 2" id="KW-0238">DNA-binding</keyword>
<sequence length="210" mass="23205">MPVKSERSVYGGSVPRVTEEYRAARREEIVEAALRVFRRKGFQAASMADIIAESGVSAGAIYGYFASKTELVHQTASRIVGARVLDVEKLAASEPLPVPAEVVRVLMTGVQRELRDPRILVQLWGEAMTDPALRELAAGVIDRILRTFEDYLTVWHRNTNGHGETEAAALAAEQAPLFVSACQGCMLQSALVEDFDRDGYLDLLVRYLPR</sequence>
<proteinExistence type="predicted"/>
<accession>A0A4Q1KVV2</accession>
<dbReference type="InterPro" id="IPR036271">
    <property type="entry name" value="Tet_transcr_reg_TetR-rel_C_sf"/>
</dbReference>
<name>A0A4Q1KVV2_9CELL</name>
<dbReference type="OrthoDB" id="5242390at2"/>
<feature type="DNA-binding region" description="H-T-H motif" evidence="2">
    <location>
        <begin position="46"/>
        <end position="65"/>
    </location>
</feature>
<dbReference type="Gene3D" id="1.10.357.10">
    <property type="entry name" value="Tetracycline Repressor, domain 2"/>
    <property type="match status" value="1"/>
</dbReference>
<feature type="domain" description="HTH tetR-type" evidence="3">
    <location>
        <begin position="23"/>
        <end position="83"/>
    </location>
</feature>
<dbReference type="GO" id="GO:0003700">
    <property type="term" value="F:DNA-binding transcription factor activity"/>
    <property type="evidence" value="ECO:0007669"/>
    <property type="project" value="TreeGrafter"/>
</dbReference>
<dbReference type="STRING" id="1713.GCA_000718325_01647"/>
<dbReference type="PROSITE" id="PS01081">
    <property type="entry name" value="HTH_TETR_1"/>
    <property type="match status" value="1"/>
</dbReference>
<evidence type="ECO:0000313" key="5">
    <source>
        <dbReference type="EMBL" id="RXR33354.1"/>
    </source>
</evidence>
<dbReference type="EMBL" id="SDJR01000005">
    <property type="protein sequence ID" value="RXR25788.1"/>
    <property type="molecule type" value="Genomic_DNA"/>
</dbReference>
<dbReference type="GO" id="GO:0000976">
    <property type="term" value="F:transcription cis-regulatory region binding"/>
    <property type="evidence" value="ECO:0007669"/>
    <property type="project" value="TreeGrafter"/>
</dbReference>
<evidence type="ECO:0000313" key="7">
    <source>
        <dbReference type="Proteomes" id="UP000290517"/>
    </source>
</evidence>
<dbReference type="PROSITE" id="PS50977">
    <property type="entry name" value="HTH_TETR_2"/>
    <property type="match status" value="1"/>
</dbReference>
<dbReference type="InterPro" id="IPR001647">
    <property type="entry name" value="HTH_TetR"/>
</dbReference>
<dbReference type="InterPro" id="IPR009057">
    <property type="entry name" value="Homeodomain-like_sf"/>
</dbReference>